<dbReference type="SUPFAM" id="SSF69318">
    <property type="entry name" value="Integrin alpha N-terminal domain"/>
    <property type="match status" value="1"/>
</dbReference>
<dbReference type="AlphaFoldDB" id="A0A3Q1EQ21"/>
<keyword evidence="2" id="KW-0812">Transmembrane</keyword>
<dbReference type="GO" id="GO:0033627">
    <property type="term" value="P:cell adhesion mediated by integrin"/>
    <property type="evidence" value="ECO:0007669"/>
    <property type="project" value="TreeGrafter"/>
</dbReference>
<keyword evidence="2" id="KW-0472">Membrane</keyword>
<evidence type="ECO:0000256" key="2">
    <source>
        <dbReference type="SAM" id="Phobius"/>
    </source>
</evidence>
<dbReference type="GO" id="GO:0007160">
    <property type="term" value="P:cell-matrix adhesion"/>
    <property type="evidence" value="ECO:0007669"/>
    <property type="project" value="TreeGrafter"/>
</dbReference>
<dbReference type="GO" id="GO:0005178">
    <property type="term" value="F:integrin binding"/>
    <property type="evidence" value="ECO:0007669"/>
    <property type="project" value="TreeGrafter"/>
</dbReference>
<dbReference type="GO" id="GO:0098609">
    <property type="term" value="P:cell-cell adhesion"/>
    <property type="evidence" value="ECO:0007669"/>
    <property type="project" value="TreeGrafter"/>
</dbReference>
<organism evidence="3 4">
    <name type="scientific">Acanthochromis polyacanthus</name>
    <name type="common">spiny chromis</name>
    <dbReference type="NCBI Taxonomy" id="80966"/>
    <lineage>
        <taxon>Eukaryota</taxon>
        <taxon>Metazoa</taxon>
        <taxon>Chordata</taxon>
        <taxon>Craniata</taxon>
        <taxon>Vertebrata</taxon>
        <taxon>Euteleostomi</taxon>
        <taxon>Actinopterygii</taxon>
        <taxon>Neopterygii</taxon>
        <taxon>Teleostei</taxon>
        <taxon>Neoteleostei</taxon>
        <taxon>Acanthomorphata</taxon>
        <taxon>Ovalentaria</taxon>
        <taxon>Pomacentridae</taxon>
        <taxon>Acanthochromis</taxon>
    </lineage>
</organism>
<proteinExistence type="predicted"/>
<protein>
    <submittedName>
        <fullName evidence="3">Integrin alpha-3-like</fullName>
    </submittedName>
</protein>
<dbReference type="GeneTree" id="ENSGT00940000157746"/>
<dbReference type="PANTHER" id="PTHR23220:SF89">
    <property type="entry name" value="INTEGRIN ALPHA-3"/>
    <property type="match status" value="1"/>
</dbReference>
<sequence>MLWCRPQVCVSMATGVCVLLSVYVGVCVAFNLDTEFPLLKTGTDRSLFGLSVALHQDLKTDGYLLLVGAPKEKAEPNVPAKQTGGVYSCSITGNQSDCSRMKLIDPGDGHHDMWLGVSVASQGQPGGRVLETSTSPGRTLMLSLTSREAPSPT</sequence>
<keyword evidence="2" id="KW-1133">Transmembrane helix</keyword>
<evidence type="ECO:0000313" key="3">
    <source>
        <dbReference type="Ensembl" id="ENSAPOP00000006063.1"/>
    </source>
</evidence>
<dbReference type="InterPro" id="IPR028994">
    <property type="entry name" value="Integrin_alpha_N"/>
</dbReference>
<feature type="transmembrane region" description="Helical" evidence="2">
    <location>
        <begin position="12"/>
        <end position="32"/>
    </location>
</feature>
<keyword evidence="4" id="KW-1185">Reference proteome</keyword>
<dbReference type="PANTHER" id="PTHR23220">
    <property type="entry name" value="INTEGRIN ALPHA"/>
    <property type="match status" value="1"/>
</dbReference>
<dbReference type="InterPro" id="IPR013519">
    <property type="entry name" value="Int_alpha_beta-p"/>
</dbReference>
<dbReference type="GO" id="GO:0008305">
    <property type="term" value="C:integrin complex"/>
    <property type="evidence" value="ECO:0007669"/>
    <property type="project" value="TreeGrafter"/>
</dbReference>
<dbReference type="Proteomes" id="UP000257200">
    <property type="component" value="Unplaced"/>
</dbReference>
<feature type="repeat" description="FG-GAP" evidence="1">
    <location>
        <begin position="31"/>
        <end position="98"/>
    </location>
</feature>
<reference evidence="3" key="1">
    <citation type="submission" date="2025-08" db="UniProtKB">
        <authorList>
            <consortium name="Ensembl"/>
        </authorList>
    </citation>
    <scope>IDENTIFICATION</scope>
</reference>
<dbReference type="SMART" id="SM00191">
    <property type="entry name" value="Int_alpha"/>
    <property type="match status" value="1"/>
</dbReference>
<dbReference type="GO" id="GO:0007229">
    <property type="term" value="P:integrin-mediated signaling pathway"/>
    <property type="evidence" value="ECO:0007669"/>
    <property type="project" value="TreeGrafter"/>
</dbReference>
<dbReference type="GO" id="GO:0050900">
    <property type="term" value="P:leukocyte migration"/>
    <property type="evidence" value="ECO:0007669"/>
    <property type="project" value="TreeGrafter"/>
</dbReference>
<dbReference type="Ensembl" id="ENSAPOT00000007287.1">
    <property type="protein sequence ID" value="ENSAPOP00000006063.1"/>
    <property type="gene ID" value="ENSAPOG00000007890.1"/>
</dbReference>
<name>A0A3Q1EQ21_9TELE</name>
<dbReference type="PROSITE" id="PS51470">
    <property type="entry name" value="FG_GAP"/>
    <property type="match status" value="1"/>
</dbReference>
<evidence type="ECO:0000256" key="1">
    <source>
        <dbReference type="PROSITE-ProRule" id="PRU00803"/>
    </source>
</evidence>
<evidence type="ECO:0000313" key="4">
    <source>
        <dbReference type="Proteomes" id="UP000257200"/>
    </source>
</evidence>
<dbReference type="Gene3D" id="2.130.10.130">
    <property type="entry name" value="Integrin alpha, N-terminal"/>
    <property type="match status" value="1"/>
</dbReference>
<reference evidence="3" key="2">
    <citation type="submission" date="2025-09" db="UniProtKB">
        <authorList>
            <consortium name="Ensembl"/>
        </authorList>
    </citation>
    <scope>IDENTIFICATION</scope>
</reference>
<accession>A0A3Q1EQ21</accession>
<dbReference type="GO" id="GO:0009897">
    <property type="term" value="C:external side of plasma membrane"/>
    <property type="evidence" value="ECO:0007669"/>
    <property type="project" value="TreeGrafter"/>
</dbReference>